<dbReference type="SUPFAM" id="SSF49503">
    <property type="entry name" value="Cupredoxins"/>
    <property type="match status" value="1"/>
</dbReference>
<name>A0A8J2YLA5_9BACL</name>
<dbReference type="Gene3D" id="1.10.287.90">
    <property type="match status" value="1"/>
</dbReference>
<comment type="catalytic activity">
    <reaction evidence="12">
        <text>2 a quinol + O2 = 2 a quinone + 2 H2O</text>
        <dbReference type="Rhea" id="RHEA:55376"/>
        <dbReference type="ChEBI" id="CHEBI:15377"/>
        <dbReference type="ChEBI" id="CHEBI:15379"/>
        <dbReference type="ChEBI" id="CHEBI:24646"/>
        <dbReference type="ChEBI" id="CHEBI:132124"/>
    </reaction>
</comment>
<organism evidence="19 20">
    <name type="scientific">Pullulanibacillus camelliae</name>
    <dbReference type="NCBI Taxonomy" id="1707096"/>
    <lineage>
        <taxon>Bacteria</taxon>
        <taxon>Bacillati</taxon>
        <taxon>Bacillota</taxon>
        <taxon>Bacilli</taxon>
        <taxon>Bacillales</taxon>
        <taxon>Sporolactobacillaceae</taxon>
        <taxon>Pullulanibacillus</taxon>
    </lineage>
</organism>
<dbReference type="InterPro" id="IPR036257">
    <property type="entry name" value="Cyt_c_oxidase_su2_TM_sf"/>
</dbReference>
<keyword evidence="8 12" id="KW-0249">Electron transport</keyword>
<dbReference type="InterPro" id="IPR008972">
    <property type="entry name" value="Cupredoxin"/>
</dbReference>
<evidence type="ECO:0000256" key="10">
    <source>
        <dbReference type="ARBA" id="ARBA00023002"/>
    </source>
</evidence>
<evidence type="ECO:0000256" key="3">
    <source>
        <dbReference type="ARBA" id="ARBA00022448"/>
    </source>
</evidence>
<feature type="transmembrane region" description="Helical" evidence="16">
    <location>
        <begin position="14"/>
        <end position="38"/>
    </location>
</feature>
<dbReference type="SUPFAM" id="SSF81464">
    <property type="entry name" value="Cytochrome c oxidase subunit II-like, transmembrane region"/>
    <property type="match status" value="1"/>
</dbReference>
<feature type="domain" description="Cytochrome oxidase subunit II copper A binding" evidence="17">
    <location>
        <begin position="94"/>
        <end position="206"/>
    </location>
</feature>
<dbReference type="CDD" id="cd04212">
    <property type="entry name" value="CuRO_UO_II"/>
    <property type="match status" value="1"/>
</dbReference>
<evidence type="ECO:0000259" key="18">
    <source>
        <dbReference type="PROSITE" id="PS50999"/>
    </source>
</evidence>
<evidence type="ECO:0000256" key="8">
    <source>
        <dbReference type="ARBA" id="ARBA00022982"/>
    </source>
</evidence>
<keyword evidence="7" id="KW-0732">Signal</keyword>
<comment type="similarity">
    <text evidence="2 12 13">Belongs to the cytochrome c oxidase subunit 2 family.</text>
</comment>
<dbReference type="PROSITE" id="PS50857">
    <property type="entry name" value="COX2_CUA"/>
    <property type="match status" value="1"/>
</dbReference>
<evidence type="ECO:0000256" key="16">
    <source>
        <dbReference type="SAM" id="Phobius"/>
    </source>
</evidence>
<dbReference type="GO" id="GO:0042773">
    <property type="term" value="P:ATP synthesis coupled electron transport"/>
    <property type="evidence" value="ECO:0007669"/>
    <property type="project" value="TreeGrafter"/>
</dbReference>
<dbReference type="Pfam" id="PF02790">
    <property type="entry name" value="COX2_TM"/>
    <property type="match status" value="1"/>
</dbReference>
<comment type="caution">
    <text evidence="19">The sequence shown here is derived from an EMBL/GenBank/DDBJ whole genome shotgun (WGS) entry which is preliminary data.</text>
</comment>
<accession>A0A8J2YLA5</accession>
<dbReference type="AlphaFoldDB" id="A0A8J2YLA5"/>
<dbReference type="InterPro" id="IPR045187">
    <property type="entry name" value="CcO_II"/>
</dbReference>
<keyword evidence="9 16" id="KW-1133">Transmembrane helix</keyword>
<keyword evidence="4 12" id="KW-1003">Cell membrane</keyword>
<dbReference type="GO" id="GO:0016682">
    <property type="term" value="F:oxidoreductase activity, acting on diphenols and related substances as donors, oxygen as acceptor"/>
    <property type="evidence" value="ECO:0007669"/>
    <property type="project" value="InterPro"/>
</dbReference>
<evidence type="ECO:0000256" key="4">
    <source>
        <dbReference type="ARBA" id="ARBA00022475"/>
    </source>
</evidence>
<keyword evidence="14" id="KW-0479">Metal-binding</keyword>
<evidence type="ECO:0000256" key="9">
    <source>
        <dbReference type="ARBA" id="ARBA00022989"/>
    </source>
</evidence>
<reference evidence="19" key="2">
    <citation type="submission" date="2020-09" db="EMBL/GenBank/DDBJ databases">
        <authorList>
            <person name="Sun Q."/>
            <person name="Zhou Y."/>
        </authorList>
    </citation>
    <scope>NUCLEOTIDE SEQUENCE</scope>
    <source>
        <strain evidence="19">CGMCC 1.15371</strain>
    </source>
</reference>
<dbReference type="GO" id="GO:0005886">
    <property type="term" value="C:plasma membrane"/>
    <property type="evidence" value="ECO:0007669"/>
    <property type="project" value="UniProtKB-SubCell"/>
</dbReference>
<evidence type="ECO:0000256" key="1">
    <source>
        <dbReference type="ARBA" id="ARBA00004651"/>
    </source>
</evidence>
<protein>
    <recommendedName>
        <fullName evidence="12">Quinol oxidase subunit 2</fullName>
        <ecNumber evidence="12">1.10.3.-</ecNumber>
    </recommendedName>
</protein>
<dbReference type="GO" id="GO:0005507">
    <property type="term" value="F:copper ion binding"/>
    <property type="evidence" value="ECO:0007669"/>
    <property type="project" value="InterPro"/>
</dbReference>
<comment type="cofactor">
    <cofactor evidence="14">
        <name>Cu cation</name>
        <dbReference type="ChEBI" id="CHEBI:23378"/>
    </cofactor>
    <text evidence="14">Binds a copper A center.</text>
</comment>
<sequence length="271" mass="31016">MDPKGPVGEEEKHLILLTTLLIAIVVIPVIILLIYIIYRYRDTPSNTARYRPKWGDNKYLEIIWWGIPIIITVFMAYFTGKSVFALVKPPTTDVKPITIQVTSLDWKWLFQYPDQNIATVNYVDIPAGRPVQFILTSDAPMNSFWIPQLGGQEYTMPGMAMRLWLQANETGKYFGTGANFTGEGFAHMQFDVIAKTEAEFNRWVNKVKAAGKPMDMAIYNRLKQPGLVNKQTYSSYPPHAFEMTLMKNGGHYHERIPEGNQFNPNDTEKTK</sequence>
<gene>
    <name evidence="19" type="primary">qoxA</name>
    <name evidence="19" type="ORF">GCM10011391_31640</name>
</gene>
<evidence type="ECO:0000256" key="5">
    <source>
        <dbReference type="ARBA" id="ARBA00022660"/>
    </source>
</evidence>
<dbReference type="PIRSF" id="PIRSF000292">
    <property type="entry name" value="Ubi_od_II"/>
    <property type="match status" value="1"/>
</dbReference>
<dbReference type="GO" id="GO:0004129">
    <property type="term" value="F:cytochrome-c oxidase activity"/>
    <property type="evidence" value="ECO:0007669"/>
    <property type="project" value="UniProtKB-UniRule"/>
</dbReference>
<keyword evidence="6 13" id="KW-0812">Transmembrane</keyword>
<keyword evidence="5 12" id="KW-0679">Respiratory chain</keyword>
<dbReference type="PROSITE" id="PS50999">
    <property type="entry name" value="COX2_TM"/>
    <property type="match status" value="1"/>
</dbReference>
<comment type="function">
    <text evidence="12">Catalyzes quinol oxidation with the concomitant reduction of oxygen to water. Subunit II transfers the electrons from a quinol to the binuclear center of the catalytic subunit I.</text>
</comment>
<dbReference type="InterPro" id="IPR002429">
    <property type="entry name" value="CcO_II-like_C"/>
</dbReference>
<reference evidence="19" key="1">
    <citation type="journal article" date="2014" name="Int. J. Syst. Evol. Microbiol.">
        <title>Complete genome sequence of Corynebacterium casei LMG S-19264T (=DSM 44701T), isolated from a smear-ripened cheese.</title>
        <authorList>
            <consortium name="US DOE Joint Genome Institute (JGI-PGF)"/>
            <person name="Walter F."/>
            <person name="Albersmeier A."/>
            <person name="Kalinowski J."/>
            <person name="Ruckert C."/>
        </authorList>
    </citation>
    <scope>NUCLEOTIDE SEQUENCE</scope>
    <source>
        <strain evidence="19">CGMCC 1.15371</strain>
    </source>
</reference>
<keyword evidence="20" id="KW-1185">Reference proteome</keyword>
<dbReference type="InterPro" id="IPR006333">
    <property type="entry name" value="Cyt_o_ubiquinol_oxidase_su2"/>
</dbReference>
<evidence type="ECO:0000256" key="11">
    <source>
        <dbReference type="ARBA" id="ARBA00023136"/>
    </source>
</evidence>
<evidence type="ECO:0000313" key="20">
    <source>
        <dbReference type="Proteomes" id="UP000628775"/>
    </source>
</evidence>
<evidence type="ECO:0000259" key="17">
    <source>
        <dbReference type="PROSITE" id="PS50857"/>
    </source>
</evidence>
<comment type="subcellular location">
    <subcellularLocation>
        <location evidence="1 13">Cell membrane</location>
        <topology evidence="1 13">Multi-pass membrane protein</topology>
    </subcellularLocation>
</comment>
<proteinExistence type="inferred from homology"/>
<comment type="function">
    <text evidence="14">Subunits I and II form the functional core of the enzyme complex. Electrons originating in cytochrome c are transferred via heme a and Cu(A) to the binuclear center formed by heme a3 and Cu(B).</text>
</comment>
<dbReference type="InterPro" id="IPR011759">
    <property type="entry name" value="Cyt_c_oxidase_su2_TM_dom"/>
</dbReference>
<evidence type="ECO:0000313" key="19">
    <source>
        <dbReference type="EMBL" id="GGE50537.1"/>
    </source>
</evidence>
<evidence type="ECO:0000256" key="2">
    <source>
        <dbReference type="ARBA" id="ARBA00007866"/>
    </source>
</evidence>
<comment type="catalytic activity">
    <reaction evidence="14">
        <text>4 Fe(II)-[cytochrome c] + O2 + 8 H(+)(in) = 4 Fe(III)-[cytochrome c] + 2 H2O + 4 H(+)(out)</text>
        <dbReference type="Rhea" id="RHEA:11436"/>
        <dbReference type="Rhea" id="RHEA-COMP:10350"/>
        <dbReference type="Rhea" id="RHEA-COMP:14399"/>
        <dbReference type="ChEBI" id="CHEBI:15377"/>
        <dbReference type="ChEBI" id="CHEBI:15378"/>
        <dbReference type="ChEBI" id="CHEBI:15379"/>
        <dbReference type="ChEBI" id="CHEBI:29033"/>
        <dbReference type="ChEBI" id="CHEBI:29034"/>
        <dbReference type="EC" id="7.1.1.9"/>
    </reaction>
</comment>
<evidence type="ECO:0000256" key="15">
    <source>
        <dbReference type="SAM" id="MobiDB-lite"/>
    </source>
</evidence>
<keyword evidence="10 12" id="KW-0560">Oxidoreductase</keyword>
<keyword evidence="3 12" id="KW-0813">Transport</keyword>
<evidence type="ECO:0000256" key="13">
    <source>
        <dbReference type="RuleBase" id="RU000456"/>
    </source>
</evidence>
<dbReference type="RefSeq" id="WP_229672682.1">
    <property type="nucleotide sequence ID" value="NZ_BMIR01000018.1"/>
</dbReference>
<feature type="transmembrane region" description="Helical" evidence="16">
    <location>
        <begin position="59"/>
        <end position="78"/>
    </location>
</feature>
<dbReference type="Pfam" id="PF00116">
    <property type="entry name" value="COX2"/>
    <property type="match status" value="1"/>
</dbReference>
<feature type="region of interest" description="Disordered" evidence="15">
    <location>
        <begin position="252"/>
        <end position="271"/>
    </location>
</feature>
<dbReference type="EC" id="1.10.3.-" evidence="12"/>
<dbReference type="Proteomes" id="UP000628775">
    <property type="component" value="Unassembled WGS sequence"/>
</dbReference>
<keyword evidence="14" id="KW-0186">Copper</keyword>
<dbReference type="PANTHER" id="PTHR22888">
    <property type="entry name" value="CYTOCHROME C OXIDASE, SUBUNIT II"/>
    <property type="match status" value="1"/>
</dbReference>
<dbReference type="Gene3D" id="2.60.40.420">
    <property type="entry name" value="Cupredoxins - blue copper proteins"/>
    <property type="match status" value="1"/>
</dbReference>
<dbReference type="PANTHER" id="PTHR22888:SF18">
    <property type="entry name" value="CYTOCHROME BO(3) UBIQUINOL OXIDASE SUBUNIT 2"/>
    <property type="match status" value="1"/>
</dbReference>
<keyword evidence="11 12" id="KW-0472">Membrane</keyword>
<dbReference type="EMBL" id="BMIR01000018">
    <property type="protein sequence ID" value="GGE50537.1"/>
    <property type="molecule type" value="Genomic_DNA"/>
</dbReference>
<evidence type="ECO:0000256" key="14">
    <source>
        <dbReference type="RuleBase" id="RU004024"/>
    </source>
</evidence>
<evidence type="ECO:0000256" key="12">
    <source>
        <dbReference type="PIRNR" id="PIRNR000292"/>
    </source>
</evidence>
<evidence type="ECO:0000256" key="6">
    <source>
        <dbReference type="ARBA" id="ARBA00022692"/>
    </source>
</evidence>
<evidence type="ECO:0000256" key="7">
    <source>
        <dbReference type="ARBA" id="ARBA00022729"/>
    </source>
</evidence>
<dbReference type="InterPro" id="IPR034227">
    <property type="entry name" value="CuRO_UO_II"/>
</dbReference>
<feature type="domain" description="Cytochrome oxidase subunit II transmembrane region profile" evidence="18">
    <location>
        <begin position="1"/>
        <end position="90"/>
    </location>
</feature>